<sequence length="378" mass="42579">MATASTTATSGTSSSSAMNRPFELACDPQTSSRLMRLPAELRVKILRMLLKSPDPLDASNPFDDEADSESTSADTDDDSEPEGCSKLSAQLLSCCQQLYAECAQVLYEENSLEVCCDWEVSDWPATLEMELFYCRILGDATQIPTKLKYLDGLDDSLLHHASKCAGNRFNSPAERKSAKRLGTMLPATGRFRHIRMHVVAYKQKEIFIACRVLKDLLSDKDVVMSFYDRVEAPWLRSCLILRCRSIEFPDFRTEATKSLTHTMNASTAVKDKFRDWQKLVHDLLPQLAATVDYKFEYAEADLLKHMKQSVLDYNPAKAASVREEILQKAIAWNTRWTEEEPVKIRKRAKEDIAMVETRGAEAAEALTKALAVKDKVEA</sequence>
<dbReference type="PANTHER" id="PTHR42085:SF1">
    <property type="entry name" value="F-BOX DOMAIN-CONTAINING PROTEIN"/>
    <property type="match status" value="1"/>
</dbReference>
<dbReference type="AlphaFoldDB" id="A0AAN8IP04"/>
<evidence type="ECO:0000313" key="3">
    <source>
        <dbReference type="Proteomes" id="UP001316803"/>
    </source>
</evidence>
<feature type="region of interest" description="Disordered" evidence="1">
    <location>
        <begin position="56"/>
        <end position="83"/>
    </location>
</feature>
<dbReference type="PANTHER" id="PTHR42085">
    <property type="entry name" value="F-BOX DOMAIN-CONTAINING PROTEIN"/>
    <property type="match status" value="1"/>
</dbReference>
<evidence type="ECO:0000313" key="2">
    <source>
        <dbReference type="EMBL" id="KAK5954652.1"/>
    </source>
</evidence>
<reference evidence="2 3" key="1">
    <citation type="submission" date="2022-12" db="EMBL/GenBank/DDBJ databases">
        <title>Genomic features and morphological characterization of a novel Knufia sp. strain isolated from spacecraft assembly facility.</title>
        <authorList>
            <person name="Teixeira M."/>
            <person name="Chander A.M."/>
            <person name="Stajich J.E."/>
            <person name="Venkateswaran K."/>
        </authorList>
    </citation>
    <scope>NUCLEOTIDE SEQUENCE [LARGE SCALE GENOMIC DNA]</scope>
    <source>
        <strain evidence="2 3">FJI-L2-BK-P2</strain>
    </source>
</reference>
<dbReference type="EMBL" id="JAKLMC020000008">
    <property type="protein sequence ID" value="KAK5954652.1"/>
    <property type="molecule type" value="Genomic_DNA"/>
</dbReference>
<feature type="compositionally biased region" description="Low complexity" evidence="1">
    <location>
        <begin position="1"/>
        <end position="17"/>
    </location>
</feature>
<organism evidence="2 3">
    <name type="scientific">Knufia fluminis</name>
    <dbReference type="NCBI Taxonomy" id="191047"/>
    <lineage>
        <taxon>Eukaryota</taxon>
        <taxon>Fungi</taxon>
        <taxon>Dikarya</taxon>
        <taxon>Ascomycota</taxon>
        <taxon>Pezizomycotina</taxon>
        <taxon>Eurotiomycetes</taxon>
        <taxon>Chaetothyriomycetidae</taxon>
        <taxon>Chaetothyriales</taxon>
        <taxon>Trichomeriaceae</taxon>
        <taxon>Knufia</taxon>
    </lineage>
</organism>
<keyword evidence="3" id="KW-1185">Reference proteome</keyword>
<comment type="caution">
    <text evidence="2">The sequence shown here is derived from an EMBL/GenBank/DDBJ whole genome shotgun (WGS) entry which is preliminary data.</text>
</comment>
<evidence type="ECO:0000256" key="1">
    <source>
        <dbReference type="SAM" id="MobiDB-lite"/>
    </source>
</evidence>
<proteinExistence type="predicted"/>
<gene>
    <name evidence="2" type="ORF">OHC33_004376</name>
</gene>
<feature type="region of interest" description="Disordered" evidence="1">
    <location>
        <begin position="1"/>
        <end position="22"/>
    </location>
</feature>
<dbReference type="InterPro" id="IPR038883">
    <property type="entry name" value="AN11006-like"/>
</dbReference>
<protein>
    <submittedName>
        <fullName evidence="2">Uncharacterized protein</fullName>
    </submittedName>
</protein>
<name>A0AAN8IP04_9EURO</name>
<dbReference type="Proteomes" id="UP001316803">
    <property type="component" value="Unassembled WGS sequence"/>
</dbReference>
<accession>A0AAN8IP04</accession>
<feature type="compositionally biased region" description="Acidic residues" evidence="1">
    <location>
        <begin position="62"/>
        <end position="81"/>
    </location>
</feature>